<organism evidence="1 2">
    <name type="scientific">Panicum virgatum</name>
    <name type="common">Blackwell switchgrass</name>
    <dbReference type="NCBI Taxonomy" id="38727"/>
    <lineage>
        <taxon>Eukaryota</taxon>
        <taxon>Viridiplantae</taxon>
        <taxon>Streptophyta</taxon>
        <taxon>Embryophyta</taxon>
        <taxon>Tracheophyta</taxon>
        <taxon>Spermatophyta</taxon>
        <taxon>Magnoliopsida</taxon>
        <taxon>Liliopsida</taxon>
        <taxon>Poales</taxon>
        <taxon>Poaceae</taxon>
        <taxon>PACMAD clade</taxon>
        <taxon>Panicoideae</taxon>
        <taxon>Panicodae</taxon>
        <taxon>Paniceae</taxon>
        <taxon>Panicinae</taxon>
        <taxon>Panicum</taxon>
        <taxon>Panicum sect. Hiantes</taxon>
    </lineage>
</organism>
<comment type="caution">
    <text evidence="1">The sequence shown here is derived from an EMBL/GenBank/DDBJ whole genome shotgun (WGS) entry which is preliminary data.</text>
</comment>
<evidence type="ECO:0000313" key="1">
    <source>
        <dbReference type="EMBL" id="KAG2604952.1"/>
    </source>
</evidence>
<protein>
    <submittedName>
        <fullName evidence="1">Uncharacterized protein</fullName>
    </submittedName>
</protein>
<proteinExistence type="predicted"/>
<dbReference type="AlphaFoldDB" id="A0A8T0SZM2"/>
<dbReference type="Proteomes" id="UP000823388">
    <property type="component" value="Chromosome 4N"/>
</dbReference>
<accession>A0A8T0SZM2</accession>
<reference evidence="1 2" key="1">
    <citation type="submission" date="2020-05" db="EMBL/GenBank/DDBJ databases">
        <title>WGS assembly of Panicum virgatum.</title>
        <authorList>
            <person name="Lovell J.T."/>
            <person name="Jenkins J."/>
            <person name="Shu S."/>
            <person name="Juenger T.E."/>
            <person name="Schmutz J."/>
        </authorList>
    </citation>
    <scope>NUCLEOTIDE SEQUENCE [LARGE SCALE GENOMIC DNA]</scope>
    <source>
        <strain evidence="2">cv. AP13</strain>
    </source>
</reference>
<keyword evidence="2" id="KW-1185">Reference proteome</keyword>
<dbReference type="EMBL" id="CM029044">
    <property type="protein sequence ID" value="KAG2604952.1"/>
    <property type="molecule type" value="Genomic_DNA"/>
</dbReference>
<sequence>MPATAFIASSAAAASSTTRAAARSSSQPSSALSLFKRWMWSAVFFYRPIFPFFPPEISLLSLGADKNIYRPKISALSASRAGCPNGALAGPKAPPSPKNPPKP</sequence>
<name>A0A8T0SZM2_PANVG</name>
<evidence type="ECO:0000313" key="2">
    <source>
        <dbReference type="Proteomes" id="UP000823388"/>
    </source>
</evidence>
<gene>
    <name evidence="1" type="ORF">PVAP13_4NG133838</name>
</gene>